<feature type="compositionally biased region" description="Acidic residues" evidence="1">
    <location>
        <begin position="1"/>
        <end position="11"/>
    </location>
</feature>
<feature type="compositionally biased region" description="Basic and acidic residues" evidence="1">
    <location>
        <begin position="424"/>
        <end position="447"/>
    </location>
</feature>
<feature type="compositionally biased region" description="Basic and acidic residues" evidence="1">
    <location>
        <begin position="515"/>
        <end position="525"/>
    </location>
</feature>
<dbReference type="EMBL" id="CAXAMN010021349">
    <property type="protein sequence ID" value="CAK9058185.1"/>
    <property type="molecule type" value="Genomic_DNA"/>
</dbReference>
<evidence type="ECO:0000313" key="2">
    <source>
        <dbReference type="EMBL" id="CAK9058185.1"/>
    </source>
</evidence>
<feature type="non-terminal residue" evidence="2">
    <location>
        <position position="525"/>
    </location>
</feature>
<feature type="compositionally biased region" description="Basic and acidic residues" evidence="1">
    <location>
        <begin position="73"/>
        <end position="111"/>
    </location>
</feature>
<dbReference type="Proteomes" id="UP001642484">
    <property type="component" value="Unassembled WGS sequence"/>
</dbReference>
<feature type="region of interest" description="Disordered" evidence="1">
    <location>
        <begin position="300"/>
        <end position="368"/>
    </location>
</feature>
<gene>
    <name evidence="2" type="ORF">CCMP2556_LOCUS28678</name>
</gene>
<sequence>ELGEFAEEAADAVDHDQDSKEEALTALERQVNMLEDSAHIRPASKNSHQGDERSDVSVPPGVPHEPSELEIEIVAHQDHGEHEGHATRHPGRNSEHHNSGALERRRPHELNSDDSETETDDVQQDDDADAFRRTKMAKAMMKLNMTSDIRKAAQDVREEARKAALEISQQPIETPKLSVAEYAINLAKAADVPLEEAERLVEMMRLLSMLSERFLPFVYQTLLDMLSLPLGDQQLALKMLSLGHVDAASPMRSKGDGAKSLGIASLLATQILAMKEEAGLWDECNLQNAFLQNLEKDQDTERHGDLEVPEVPEDDDHGKFQRVARGAQPSIREQKRQADQAMDAQKGTPYILAQPAREQRRVRLSSSDIETEPALELLIQRTSPAAPGSSGSHRPDGTTSHLVPASKDVSNQHLVAAARRRQQLRQDKGFEAELDHRRPEELQRRPDGMMAFARGGRDAAQAQKPLQLMGVNLTQPTSPAAPPPPSSTSGRVSELTQLAVQAALEKLEEEQPTSPKKENMTRSKA</sequence>
<feature type="region of interest" description="Disordered" evidence="1">
    <location>
        <begin position="32"/>
        <end position="127"/>
    </location>
</feature>
<feature type="region of interest" description="Disordered" evidence="1">
    <location>
        <begin position="506"/>
        <end position="525"/>
    </location>
</feature>
<evidence type="ECO:0000256" key="1">
    <source>
        <dbReference type="SAM" id="MobiDB-lite"/>
    </source>
</evidence>
<feature type="region of interest" description="Disordered" evidence="1">
    <location>
        <begin position="421"/>
        <end position="493"/>
    </location>
</feature>
<protein>
    <submittedName>
        <fullName evidence="2">Uncharacterized protein</fullName>
    </submittedName>
</protein>
<comment type="caution">
    <text evidence="2">The sequence shown here is derived from an EMBL/GenBank/DDBJ whole genome shotgun (WGS) entry which is preliminary data.</text>
</comment>
<name>A0ABP0N334_9DINO</name>
<reference evidence="2 3" key="1">
    <citation type="submission" date="2024-02" db="EMBL/GenBank/DDBJ databases">
        <authorList>
            <person name="Chen Y."/>
            <person name="Shah S."/>
            <person name="Dougan E. K."/>
            <person name="Thang M."/>
            <person name="Chan C."/>
        </authorList>
    </citation>
    <scope>NUCLEOTIDE SEQUENCE [LARGE SCALE GENOMIC DNA]</scope>
</reference>
<accession>A0ABP0N334</accession>
<feature type="compositionally biased region" description="Acidic residues" evidence="1">
    <location>
        <begin position="112"/>
        <end position="127"/>
    </location>
</feature>
<organism evidence="2 3">
    <name type="scientific">Durusdinium trenchii</name>
    <dbReference type="NCBI Taxonomy" id="1381693"/>
    <lineage>
        <taxon>Eukaryota</taxon>
        <taxon>Sar</taxon>
        <taxon>Alveolata</taxon>
        <taxon>Dinophyceae</taxon>
        <taxon>Suessiales</taxon>
        <taxon>Symbiodiniaceae</taxon>
        <taxon>Durusdinium</taxon>
    </lineage>
</organism>
<proteinExistence type="predicted"/>
<feature type="region of interest" description="Disordered" evidence="1">
    <location>
        <begin position="383"/>
        <end position="409"/>
    </location>
</feature>
<evidence type="ECO:0000313" key="3">
    <source>
        <dbReference type="Proteomes" id="UP001642484"/>
    </source>
</evidence>
<keyword evidence="3" id="KW-1185">Reference proteome</keyword>
<feature type="region of interest" description="Disordered" evidence="1">
    <location>
        <begin position="1"/>
        <end position="20"/>
    </location>
</feature>
<feature type="compositionally biased region" description="Polar residues" evidence="1">
    <location>
        <begin position="389"/>
        <end position="401"/>
    </location>
</feature>
<feature type="non-terminal residue" evidence="2">
    <location>
        <position position="1"/>
    </location>
</feature>